<dbReference type="Proteomes" id="UP001497482">
    <property type="component" value="Chromosome 14"/>
</dbReference>
<dbReference type="EMBL" id="OZ035836">
    <property type="protein sequence ID" value="CAL1579794.1"/>
    <property type="molecule type" value="Genomic_DNA"/>
</dbReference>
<protein>
    <submittedName>
        <fullName evidence="2">Uncharacterized protein</fullName>
    </submittedName>
</protein>
<evidence type="ECO:0000313" key="2">
    <source>
        <dbReference type="EMBL" id="CAL1579794.1"/>
    </source>
</evidence>
<proteinExistence type="predicted"/>
<reference evidence="2 3" key="1">
    <citation type="submission" date="2024-04" db="EMBL/GenBank/DDBJ databases">
        <authorList>
            <person name="Waldvogel A.-M."/>
            <person name="Schoenle A."/>
        </authorList>
    </citation>
    <scope>NUCLEOTIDE SEQUENCE [LARGE SCALE GENOMIC DNA]</scope>
</reference>
<name>A0AAV2JQJ8_KNICA</name>
<gene>
    <name evidence="2" type="ORF">KC01_LOCUS10764</name>
</gene>
<accession>A0AAV2JQJ8</accession>
<organism evidence="2 3">
    <name type="scientific">Knipowitschia caucasica</name>
    <name type="common">Caucasian dwarf goby</name>
    <name type="synonym">Pomatoschistus caucasicus</name>
    <dbReference type="NCBI Taxonomy" id="637954"/>
    <lineage>
        <taxon>Eukaryota</taxon>
        <taxon>Metazoa</taxon>
        <taxon>Chordata</taxon>
        <taxon>Craniata</taxon>
        <taxon>Vertebrata</taxon>
        <taxon>Euteleostomi</taxon>
        <taxon>Actinopterygii</taxon>
        <taxon>Neopterygii</taxon>
        <taxon>Teleostei</taxon>
        <taxon>Neoteleostei</taxon>
        <taxon>Acanthomorphata</taxon>
        <taxon>Gobiaria</taxon>
        <taxon>Gobiiformes</taxon>
        <taxon>Gobioidei</taxon>
        <taxon>Gobiidae</taxon>
        <taxon>Gobiinae</taxon>
        <taxon>Knipowitschia</taxon>
    </lineage>
</organism>
<evidence type="ECO:0000256" key="1">
    <source>
        <dbReference type="SAM" id="MobiDB-lite"/>
    </source>
</evidence>
<dbReference type="AlphaFoldDB" id="A0AAV2JQJ8"/>
<evidence type="ECO:0000313" key="3">
    <source>
        <dbReference type="Proteomes" id="UP001497482"/>
    </source>
</evidence>
<feature type="region of interest" description="Disordered" evidence="1">
    <location>
        <begin position="1"/>
        <end position="24"/>
    </location>
</feature>
<sequence>MRLVGTQGGVSHFHTADPPQVKPPGTMPLTLTGDRQRTSLSGCGLLLLWWSEVCVFLLTVFMPRCGAAGGGEPEAPGPGLQRTVQRDIVGAWESVAGMTPDCVERLGGTWRIPDPIVM</sequence>
<keyword evidence="3" id="KW-1185">Reference proteome</keyword>